<evidence type="ECO:0000259" key="3">
    <source>
        <dbReference type="Pfam" id="PF17919"/>
    </source>
</evidence>
<dbReference type="PANTHER" id="PTHR37984">
    <property type="entry name" value="PROTEIN CBG26694"/>
    <property type="match status" value="1"/>
</dbReference>
<reference evidence="4" key="1">
    <citation type="submission" date="2018-05" db="EMBL/GenBank/DDBJ databases">
        <title>Draft genome of Mucuna pruriens seed.</title>
        <authorList>
            <person name="Nnadi N.E."/>
            <person name="Vos R."/>
            <person name="Hasami M.H."/>
            <person name="Devisetty U.K."/>
            <person name="Aguiy J.C."/>
        </authorList>
    </citation>
    <scope>NUCLEOTIDE SEQUENCE [LARGE SCALE GENOMIC DNA]</scope>
    <source>
        <strain evidence="4">JCA_2017</strain>
    </source>
</reference>
<feature type="domain" description="Reverse transcriptase/retrotransposon-derived protein RNase H-like" evidence="3">
    <location>
        <begin position="239"/>
        <end position="310"/>
    </location>
</feature>
<dbReference type="CDD" id="cd01647">
    <property type="entry name" value="RT_LTR"/>
    <property type="match status" value="1"/>
</dbReference>
<dbReference type="InterPro" id="IPR043128">
    <property type="entry name" value="Rev_trsase/Diguanyl_cyclase"/>
</dbReference>
<evidence type="ECO:0000313" key="4">
    <source>
        <dbReference type="EMBL" id="RDX88320.1"/>
    </source>
</evidence>
<evidence type="ECO:0000256" key="1">
    <source>
        <dbReference type="ARBA" id="ARBA00023268"/>
    </source>
</evidence>
<accession>A0A371GCP0</accession>
<dbReference type="SUPFAM" id="SSF56672">
    <property type="entry name" value="DNA/RNA polymerases"/>
    <property type="match status" value="1"/>
</dbReference>
<dbReference type="OrthoDB" id="529980at2759"/>
<organism evidence="4 5">
    <name type="scientific">Mucuna pruriens</name>
    <name type="common">Velvet bean</name>
    <name type="synonym">Dolichos pruriens</name>
    <dbReference type="NCBI Taxonomy" id="157652"/>
    <lineage>
        <taxon>Eukaryota</taxon>
        <taxon>Viridiplantae</taxon>
        <taxon>Streptophyta</taxon>
        <taxon>Embryophyta</taxon>
        <taxon>Tracheophyta</taxon>
        <taxon>Spermatophyta</taxon>
        <taxon>Magnoliopsida</taxon>
        <taxon>eudicotyledons</taxon>
        <taxon>Gunneridae</taxon>
        <taxon>Pentapetalae</taxon>
        <taxon>rosids</taxon>
        <taxon>fabids</taxon>
        <taxon>Fabales</taxon>
        <taxon>Fabaceae</taxon>
        <taxon>Papilionoideae</taxon>
        <taxon>50 kb inversion clade</taxon>
        <taxon>NPAAA clade</taxon>
        <taxon>indigoferoid/millettioid clade</taxon>
        <taxon>Phaseoleae</taxon>
        <taxon>Mucuna</taxon>
    </lineage>
</organism>
<dbReference type="Gene3D" id="3.30.70.270">
    <property type="match status" value="2"/>
</dbReference>
<feature type="domain" description="Reverse transcriptase" evidence="2">
    <location>
        <begin position="65"/>
        <end position="178"/>
    </location>
</feature>
<evidence type="ECO:0000313" key="5">
    <source>
        <dbReference type="Proteomes" id="UP000257109"/>
    </source>
</evidence>
<dbReference type="InterPro" id="IPR043502">
    <property type="entry name" value="DNA/RNA_pol_sf"/>
</dbReference>
<dbReference type="PANTHER" id="PTHR37984:SF5">
    <property type="entry name" value="PROTEIN NYNRIN-LIKE"/>
    <property type="match status" value="1"/>
</dbReference>
<dbReference type="Proteomes" id="UP000257109">
    <property type="component" value="Unassembled WGS sequence"/>
</dbReference>
<dbReference type="Pfam" id="PF00078">
    <property type="entry name" value="RVT_1"/>
    <property type="match status" value="1"/>
</dbReference>
<dbReference type="AlphaFoldDB" id="A0A371GCP0"/>
<dbReference type="EMBL" id="QJKJ01005977">
    <property type="protein sequence ID" value="RDX88320.1"/>
    <property type="molecule type" value="Genomic_DNA"/>
</dbReference>
<dbReference type="InterPro" id="IPR000477">
    <property type="entry name" value="RT_dom"/>
</dbReference>
<dbReference type="Gene3D" id="3.10.10.10">
    <property type="entry name" value="HIV Type 1 Reverse Transcriptase, subunit A, domain 1"/>
    <property type="match status" value="1"/>
</dbReference>
<sequence>MCLMLNSPLVSLPVTFGRMLNEFKDLFQEIPKGLPSLQGIEHQVDFVSRTSLPNQLTYKENLEEYPITRLDDLLDELHGVCVCVFSKIDLRSGYHQIHMKEGDEWKTTFKIKLKLYEWLVMPFGLTNAPSTFMRLMNHVLREFIGKFVVVYFDDILVYFGCMDDPVMHVKSVLFLLKQECLVCDGSQGVKVDPIKIKAIQSWPTPKIVGDVRSFHGIASFYRHFVKDFSTLVLPLNEIWEDSQERTFQALKEKLTCAPILALPNFSKTFELECDTYNVGVGAVLLQNGHSIAYFSKKLKNFQINFSTYDNDAS</sequence>
<evidence type="ECO:0000259" key="2">
    <source>
        <dbReference type="Pfam" id="PF00078"/>
    </source>
</evidence>
<dbReference type="InterPro" id="IPR050951">
    <property type="entry name" value="Retrovirus_Pol_polyprotein"/>
</dbReference>
<name>A0A371GCP0_MUCPR</name>
<dbReference type="FunFam" id="3.30.70.270:FF:000020">
    <property type="entry name" value="Transposon Tf2-6 polyprotein-like Protein"/>
    <property type="match status" value="1"/>
</dbReference>
<proteinExistence type="predicted"/>
<protein>
    <submittedName>
        <fullName evidence="4">Retrovirus-related Pol polyprotein</fullName>
    </submittedName>
</protein>
<gene>
    <name evidence="4" type="primary">pol</name>
    <name evidence="4" type="ORF">CR513_30106</name>
</gene>
<keyword evidence="1" id="KW-0511">Multifunctional enzyme</keyword>
<dbReference type="GO" id="GO:0003824">
    <property type="term" value="F:catalytic activity"/>
    <property type="evidence" value="ECO:0007669"/>
    <property type="project" value="UniProtKB-KW"/>
</dbReference>
<dbReference type="InterPro" id="IPR041577">
    <property type="entry name" value="RT_RNaseH_2"/>
</dbReference>
<comment type="caution">
    <text evidence="4">The sequence shown here is derived from an EMBL/GenBank/DDBJ whole genome shotgun (WGS) entry which is preliminary data.</text>
</comment>
<keyword evidence="5" id="KW-1185">Reference proteome</keyword>
<dbReference type="Pfam" id="PF17919">
    <property type="entry name" value="RT_RNaseH_2"/>
    <property type="match status" value="1"/>
</dbReference>
<feature type="non-terminal residue" evidence="4">
    <location>
        <position position="1"/>
    </location>
</feature>